<dbReference type="PANTHER" id="PTHR10587">
    <property type="entry name" value="GLYCOSYL TRANSFERASE-RELATED"/>
    <property type="match status" value="1"/>
</dbReference>
<reference evidence="3" key="1">
    <citation type="journal article" date="2019" name="Int. J. Syst. Evol. Microbiol.">
        <title>The Global Catalogue of Microorganisms (GCM) 10K type strain sequencing project: providing services to taxonomists for standard genome sequencing and annotation.</title>
        <authorList>
            <consortium name="The Broad Institute Genomics Platform"/>
            <consortium name="The Broad Institute Genome Sequencing Center for Infectious Disease"/>
            <person name="Wu L."/>
            <person name="Ma J."/>
        </authorList>
    </citation>
    <scope>NUCLEOTIDE SEQUENCE [LARGE SCALE GENOMIC DNA]</scope>
    <source>
        <strain evidence="3">JCM 13249</strain>
    </source>
</reference>
<dbReference type="Gene3D" id="3.20.20.370">
    <property type="entry name" value="Glycoside hydrolase/deacetylase"/>
    <property type="match status" value="1"/>
</dbReference>
<dbReference type="InterPro" id="IPR002509">
    <property type="entry name" value="NODB_dom"/>
</dbReference>
<dbReference type="PANTHER" id="PTHR10587:SF137">
    <property type="entry name" value="4-DEOXY-4-FORMAMIDO-L-ARABINOSE-PHOSPHOUNDECAPRENOL DEFORMYLASE ARND-RELATED"/>
    <property type="match status" value="1"/>
</dbReference>
<evidence type="ECO:0000259" key="1">
    <source>
        <dbReference type="PROSITE" id="PS51677"/>
    </source>
</evidence>
<organism evidence="2 3">
    <name type="scientific">Luedemannella helvata</name>
    <dbReference type="NCBI Taxonomy" id="349315"/>
    <lineage>
        <taxon>Bacteria</taxon>
        <taxon>Bacillati</taxon>
        <taxon>Actinomycetota</taxon>
        <taxon>Actinomycetes</taxon>
        <taxon>Micromonosporales</taxon>
        <taxon>Micromonosporaceae</taxon>
        <taxon>Luedemannella</taxon>
    </lineage>
</organism>
<proteinExistence type="predicted"/>
<dbReference type="PROSITE" id="PS51677">
    <property type="entry name" value="NODB"/>
    <property type="match status" value="1"/>
</dbReference>
<evidence type="ECO:0000313" key="2">
    <source>
        <dbReference type="EMBL" id="GAA1749434.1"/>
    </source>
</evidence>
<evidence type="ECO:0000313" key="3">
    <source>
        <dbReference type="Proteomes" id="UP001500655"/>
    </source>
</evidence>
<accession>A0ABP4WAS1</accession>
<keyword evidence="3" id="KW-1185">Reference proteome</keyword>
<sequence>MGSVRAIRTDAPHIVLTYDDGPDDVGTERVLAALARHQATATFFVLMGRVHRNPTLLREVRDAGHEIALHGLDHKRLTDFSAQDVFRRTRDGRAQLEDIVGAPVKWFRPPYGAQVPATWLAIRRAGLMPVVWGPTPGDWRDLPEEQLAQDAMAGSGKGSVVLCHDGHAGPADGVNDGPEPRIDRGKLADLMLQGFAARGLQGRSLADAMASGRELRWAWFKH</sequence>
<dbReference type="SUPFAM" id="SSF88713">
    <property type="entry name" value="Glycoside hydrolase/deacetylase"/>
    <property type="match status" value="1"/>
</dbReference>
<protein>
    <recommendedName>
        <fullName evidence="1">NodB homology domain-containing protein</fullName>
    </recommendedName>
</protein>
<feature type="domain" description="NodB homology" evidence="1">
    <location>
        <begin position="12"/>
        <end position="193"/>
    </location>
</feature>
<comment type="caution">
    <text evidence="2">The sequence shown here is derived from an EMBL/GenBank/DDBJ whole genome shotgun (WGS) entry which is preliminary data.</text>
</comment>
<name>A0ABP4WAS1_9ACTN</name>
<gene>
    <name evidence="2" type="ORF">GCM10009681_20790</name>
</gene>
<dbReference type="EMBL" id="BAAALS010000008">
    <property type="protein sequence ID" value="GAA1749434.1"/>
    <property type="molecule type" value="Genomic_DNA"/>
</dbReference>
<dbReference type="Proteomes" id="UP001500655">
    <property type="component" value="Unassembled WGS sequence"/>
</dbReference>
<dbReference type="Pfam" id="PF01522">
    <property type="entry name" value="Polysacc_deac_1"/>
    <property type="match status" value="1"/>
</dbReference>
<dbReference type="InterPro" id="IPR050248">
    <property type="entry name" value="Polysacc_deacetylase_ArnD"/>
</dbReference>
<dbReference type="InterPro" id="IPR011330">
    <property type="entry name" value="Glyco_hydro/deAcase_b/a-brl"/>
</dbReference>